<reference evidence="1 2" key="1">
    <citation type="submission" date="2021-06" db="EMBL/GenBank/DDBJ databases">
        <title>Chromosome-level genome assembly of the red-tail catfish (Hemibagrus wyckioides).</title>
        <authorList>
            <person name="Shao F."/>
        </authorList>
    </citation>
    <scope>NUCLEOTIDE SEQUENCE [LARGE SCALE GENOMIC DNA]</scope>
    <source>
        <strain evidence="1">EC202008001</strain>
        <tissue evidence="1">Blood</tissue>
    </source>
</reference>
<accession>A0A9D3NFH3</accession>
<sequence>MKPGLFLFFRSFLTQHANFYTIRQIRCSKNSKRRHCDLHCKVKSDKKPFLALQSNADFYCSLPKHATHTHTHTHTVVSLTKICLNSDKSAHWGYGGAAGHPHTLTWSHHLRRDYFSCMKLFFCLNHDKAIPQNTNEHKYYIYIQFILKICFFTKTIN</sequence>
<comment type="caution">
    <text evidence="1">The sequence shown here is derived from an EMBL/GenBank/DDBJ whole genome shotgun (WGS) entry which is preliminary data.</text>
</comment>
<keyword evidence="2" id="KW-1185">Reference proteome</keyword>
<dbReference type="EMBL" id="JAHKSW010000019">
    <property type="protein sequence ID" value="KAG7320639.1"/>
    <property type="molecule type" value="Genomic_DNA"/>
</dbReference>
<protein>
    <submittedName>
        <fullName evidence="1">Uncharacterized protein</fullName>
    </submittedName>
</protein>
<organism evidence="1 2">
    <name type="scientific">Hemibagrus wyckioides</name>
    <dbReference type="NCBI Taxonomy" id="337641"/>
    <lineage>
        <taxon>Eukaryota</taxon>
        <taxon>Metazoa</taxon>
        <taxon>Chordata</taxon>
        <taxon>Craniata</taxon>
        <taxon>Vertebrata</taxon>
        <taxon>Euteleostomi</taxon>
        <taxon>Actinopterygii</taxon>
        <taxon>Neopterygii</taxon>
        <taxon>Teleostei</taxon>
        <taxon>Ostariophysi</taxon>
        <taxon>Siluriformes</taxon>
        <taxon>Bagridae</taxon>
        <taxon>Hemibagrus</taxon>
    </lineage>
</organism>
<proteinExistence type="predicted"/>
<name>A0A9D3NFH3_9TELE</name>
<evidence type="ECO:0000313" key="1">
    <source>
        <dbReference type="EMBL" id="KAG7320639.1"/>
    </source>
</evidence>
<evidence type="ECO:0000313" key="2">
    <source>
        <dbReference type="Proteomes" id="UP000824219"/>
    </source>
</evidence>
<gene>
    <name evidence="1" type="ORF">KOW79_016492</name>
</gene>
<dbReference type="Proteomes" id="UP000824219">
    <property type="component" value="Linkage Group LG19"/>
</dbReference>
<dbReference type="AlphaFoldDB" id="A0A9D3NFH3"/>